<evidence type="ECO:0000256" key="5">
    <source>
        <dbReference type="SAM" id="MobiDB-lite"/>
    </source>
</evidence>
<dbReference type="EMBL" id="BMUE01000001">
    <property type="protein sequence ID" value="GGW33849.1"/>
    <property type="molecule type" value="Genomic_DNA"/>
</dbReference>
<dbReference type="AlphaFoldDB" id="A0A918IWD4"/>
<comment type="caution">
    <text evidence="7">The sequence shown here is derived from an EMBL/GenBank/DDBJ whole genome shotgun (WGS) entry which is preliminary data.</text>
</comment>
<dbReference type="Pfam" id="PF01839">
    <property type="entry name" value="FG-GAP"/>
    <property type="match status" value="2"/>
</dbReference>
<dbReference type="PANTHER" id="PTHR23221">
    <property type="entry name" value="GLYCOSYLPHOSPHATIDYLINOSITOL PHOSPHOLIPASE D"/>
    <property type="match status" value="1"/>
</dbReference>
<dbReference type="SUPFAM" id="SSF69318">
    <property type="entry name" value="Integrin alpha N-terminal domain"/>
    <property type="match status" value="1"/>
</dbReference>
<accession>A0A918IWD4</accession>
<feature type="chain" id="PRO_5037435143" description="Integrin-like protein" evidence="6">
    <location>
        <begin position="30"/>
        <end position="471"/>
    </location>
</feature>
<gene>
    <name evidence="7" type="ORF">GCM10010503_07420</name>
</gene>
<sequence length="471" mass="47674">MRGSLAAALAVTTLVTPLVLVAATGSASAAPAAAARTPLVDFNHDGYADLVFSAVGGYEETTPGRVTVVYGSASGPDTAHAKTFSRATPGVPGDPRNGGRFGQETAAADLDGDRYTDLVVNGYDGKAVVLWGSATGLSGQGSTELLWNGGHVTAGDFNGDGKRDLVTVDFPRSDDPDNDDQGMLISYGPFTREGKAASTQAITTSRTFGPGGFVTGDITGDGADDIVSNHGFEEMAYGSKFWAGGKDGVSTTPKPLAASVGGAIADVDKDGYGDLIVRDIGNNFEDMPYQKGTILIKYGTANGPSTTRTAKITQDTAGVPGVGEKGDEFGSSISAGDVNGDGYADVAVGIPGEDIGSVADAGSTVLLKGSRTGLTGTGAQAFQQSTTGVPGVSEKEDKFGSQVLLSDTNKDGKADLTATAPLEDNTYADSGAAWHLRGAAGGLTVTGITSFGPKALGAPEKGVMFGTWLAR</sequence>
<evidence type="ECO:0000256" key="3">
    <source>
        <dbReference type="ARBA" id="ARBA00022801"/>
    </source>
</evidence>
<evidence type="ECO:0000256" key="6">
    <source>
        <dbReference type="SAM" id="SignalP"/>
    </source>
</evidence>
<evidence type="ECO:0000313" key="8">
    <source>
        <dbReference type="Proteomes" id="UP000620224"/>
    </source>
</evidence>
<protein>
    <recommendedName>
        <fullName evidence="9">Integrin-like protein</fullName>
    </recommendedName>
</protein>
<reference evidence="7" key="1">
    <citation type="journal article" date="2014" name="Int. J. Syst. Evol. Microbiol.">
        <title>Complete genome sequence of Corynebacterium casei LMG S-19264T (=DSM 44701T), isolated from a smear-ripened cheese.</title>
        <authorList>
            <consortium name="US DOE Joint Genome Institute (JGI-PGF)"/>
            <person name="Walter F."/>
            <person name="Albersmeier A."/>
            <person name="Kalinowski J."/>
            <person name="Ruckert C."/>
        </authorList>
    </citation>
    <scope>NUCLEOTIDE SEQUENCE</scope>
    <source>
        <strain evidence="7">JCM 4490</strain>
    </source>
</reference>
<organism evidence="7 8">
    <name type="scientific">Streptomyces lucensis JCM 4490</name>
    <dbReference type="NCBI Taxonomy" id="1306176"/>
    <lineage>
        <taxon>Bacteria</taxon>
        <taxon>Bacillati</taxon>
        <taxon>Actinomycetota</taxon>
        <taxon>Actinomycetes</taxon>
        <taxon>Kitasatosporales</taxon>
        <taxon>Streptomycetaceae</taxon>
        <taxon>Streptomyces</taxon>
    </lineage>
</organism>
<dbReference type="Pfam" id="PF13517">
    <property type="entry name" value="FG-GAP_3"/>
    <property type="match status" value="1"/>
</dbReference>
<dbReference type="SMART" id="SM00191">
    <property type="entry name" value="Int_alpha"/>
    <property type="match status" value="4"/>
</dbReference>
<keyword evidence="2" id="KW-0677">Repeat</keyword>
<evidence type="ECO:0000256" key="1">
    <source>
        <dbReference type="ARBA" id="ARBA00022729"/>
    </source>
</evidence>
<evidence type="ECO:0000256" key="4">
    <source>
        <dbReference type="ARBA" id="ARBA00023180"/>
    </source>
</evidence>
<dbReference type="InterPro" id="IPR013517">
    <property type="entry name" value="FG-GAP"/>
</dbReference>
<reference evidence="7" key="2">
    <citation type="submission" date="2020-09" db="EMBL/GenBank/DDBJ databases">
        <authorList>
            <person name="Sun Q."/>
            <person name="Ohkuma M."/>
        </authorList>
    </citation>
    <scope>NUCLEOTIDE SEQUENCE</scope>
    <source>
        <strain evidence="7">JCM 4490</strain>
    </source>
</reference>
<evidence type="ECO:0000313" key="7">
    <source>
        <dbReference type="EMBL" id="GGW33849.1"/>
    </source>
</evidence>
<dbReference type="PROSITE" id="PS51470">
    <property type="entry name" value="FG_GAP"/>
    <property type="match status" value="1"/>
</dbReference>
<feature type="signal peptide" evidence="6">
    <location>
        <begin position="1"/>
        <end position="29"/>
    </location>
</feature>
<dbReference type="PANTHER" id="PTHR23221:SF7">
    <property type="entry name" value="PHOSPHATIDYLINOSITOL-GLYCAN-SPECIFIC PHOSPHOLIPASE D"/>
    <property type="match status" value="1"/>
</dbReference>
<keyword evidence="8" id="KW-1185">Reference proteome</keyword>
<dbReference type="Gene3D" id="2.130.10.130">
    <property type="entry name" value="Integrin alpha, N-terminal"/>
    <property type="match status" value="3"/>
</dbReference>
<keyword evidence="4" id="KW-0325">Glycoprotein</keyword>
<keyword evidence="3" id="KW-0378">Hydrolase</keyword>
<evidence type="ECO:0000256" key="2">
    <source>
        <dbReference type="ARBA" id="ARBA00022737"/>
    </source>
</evidence>
<dbReference type="GO" id="GO:0016787">
    <property type="term" value="F:hydrolase activity"/>
    <property type="evidence" value="ECO:0007669"/>
    <property type="project" value="UniProtKB-KW"/>
</dbReference>
<dbReference type="InterPro" id="IPR028994">
    <property type="entry name" value="Integrin_alpha_N"/>
</dbReference>
<evidence type="ECO:0008006" key="9">
    <source>
        <dbReference type="Google" id="ProtNLM"/>
    </source>
</evidence>
<proteinExistence type="predicted"/>
<dbReference type="Proteomes" id="UP000620224">
    <property type="component" value="Unassembled WGS sequence"/>
</dbReference>
<dbReference type="InterPro" id="IPR013519">
    <property type="entry name" value="Int_alpha_beta-p"/>
</dbReference>
<name>A0A918IWD4_9ACTN</name>
<feature type="region of interest" description="Disordered" evidence="5">
    <location>
        <begin position="80"/>
        <end position="100"/>
    </location>
</feature>
<keyword evidence="1 6" id="KW-0732">Signal</keyword>
<dbReference type="RefSeq" id="WP_190013220.1">
    <property type="nucleotide sequence ID" value="NZ_BMUE01000001.1"/>
</dbReference>